<evidence type="ECO:0000256" key="4">
    <source>
        <dbReference type="ARBA" id="ARBA00023306"/>
    </source>
</evidence>
<proteinExistence type="inferred from homology"/>
<evidence type="ECO:0000256" key="1">
    <source>
        <dbReference type="ARBA" id="ARBA00022490"/>
    </source>
</evidence>
<gene>
    <name evidence="5" type="primary">scpB</name>
    <name evidence="6" type="ORF">SAMN04490247_0274</name>
</gene>
<dbReference type="GO" id="GO:0006260">
    <property type="term" value="P:DNA replication"/>
    <property type="evidence" value="ECO:0007669"/>
    <property type="project" value="UniProtKB-UniRule"/>
</dbReference>
<dbReference type="PANTHER" id="PTHR34298:SF2">
    <property type="entry name" value="SEGREGATION AND CONDENSATION PROTEIN B"/>
    <property type="match status" value="1"/>
</dbReference>
<evidence type="ECO:0000256" key="3">
    <source>
        <dbReference type="ARBA" id="ARBA00022829"/>
    </source>
</evidence>
<comment type="subunit">
    <text evidence="5">Homodimer. Homodimerization may be required to stabilize the binding of ScpA to the Smc head domains. Component of a cohesin-like complex composed of ScpA, ScpB and the Smc homodimer, in which ScpA and ScpB bind to the head domain of Smc. The presence of the three proteins is required for the association of the complex with DNA.</text>
</comment>
<dbReference type="EMBL" id="FNEV01000001">
    <property type="protein sequence ID" value="SDI97331.1"/>
    <property type="molecule type" value="Genomic_DNA"/>
</dbReference>
<dbReference type="RefSeq" id="WP_093191136.1">
    <property type="nucleotide sequence ID" value="NZ_FNEV01000001.1"/>
</dbReference>
<keyword evidence="3 5" id="KW-0159">Chromosome partition</keyword>
<dbReference type="HAMAP" id="MF_01804">
    <property type="entry name" value="ScpB"/>
    <property type="match status" value="1"/>
</dbReference>
<dbReference type="InterPro" id="IPR036388">
    <property type="entry name" value="WH-like_DNA-bd_sf"/>
</dbReference>
<dbReference type="OrthoDB" id="9806226at2"/>
<dbReference type="AlphaFoldDB" id="A0A1G8PXY0"/>
<keyword evidence="1 5" id="KW-0963">Cytoplasm</keyword>
<keyword evidence="7" id="KW-1185">Reference proteome</keyword>
<keyword evidence="4 5" id="KW-0131">Cell cycle</keyword>
<dbReference type="PANTHER" id="PTHR34298">
    <property type="entry name" value="SEGREGATION AND CONDENSATION PROTEIN B"/>
    <property type="match status" value="1"/>
</dbReference>
<dbReference type="InterPro" id="IPR005234">
    <property type="entry name" value="ScpB_csome_segregation"/>
</dbReference>
<dbReference type="Proteomes" id="UP000199225">
    <property type="component" value="Unassembled WGS sequence"/>
</dbReference>
<dbReference type="PIRSF" id="PIRSF019345">
    <property type="entry name" value="ScpB"/>
    <property type="match status" value="1"/>
</dbReference>
<keyword evidence="2 5" id="KW-0132">Cell division</keyword>
<dbReference type="GO" id="GO:0051304">
    <property type="term" value="P:chromosome separation"/>
    <property type="evidence" value="ECO:0007669"/>
    <property type="project" value="InterPro"/>
</dbReference>
<evidence type="ECO:0000313" key="6">
    <source>
        <dbReference type="EMBL" id="SDI97331.1"/>
    </source>
</evidence>
<comment type="similarity">
    <text evidence="5">Belongs to the ScpB family.</text>
</comment>
<dbReference type="Gene3D" id="1.10.10.10">
    <property type="entry name" value="Winged helix-like DNA-binding domain superfamily/Winged helix DNA-binding domain"/>
    <property type="match status" value="2"/>
</dbReference>
<evidence type="ECO:0000256" key="5">
    <source>
        <dbReference type="HAMAP-Rule" id="MF_01804"/>
    </source>
</evidence>
<protein>
    <recommendedName>
        <fullName evidence="5">Segregation and condensation protein B</fullName>
    </recommendedName>
</protein>
<dbReference type="Pfam" id="PF04079">
    <property type="entry name" value="SMC_ScpB"/>
    <property type="match status" value="1"/>
</dbReference>
<dbReference type="InterPro" id="IPR036390">
    <property type="entry name" value="WH_DNA-bd_sf"/>
</dbReference>
<dbReference type="GO" id="GO:0051301">
    <property type="term" value="P:cell division"/>
    <property type="evidence" value="ECO:0007669"/>
    <property type="project" value="UniProtKB-KW"/>
</dbReference>
<comment type="function">
    <text evidence="5">Participates in chromosomal partition during cell division. May act via the formation of a condensin-like complex containing Smc and ScpA that pull DNA away from mid-cell into both cell halves.</text>
</comment>
<dbReference type="SUPFAM" id="SSF46785">
    <property type="entry name" value="Winged helix' DNA-binding domain"/>
    <property type="match status" value="2"/>
</dbReference>
<name>A0A1G8PXY0_9BACI</name>
<sequence>MKDNQIAILEGLLFAAGGSGMTKEQLAKVLEVTEASIDEIMDEWKEELGRPERGLRLMESKGVYRLTTKPRFAAIYKQWLYQQKNTRLSQASLETLAIIAYKQPITRVEIDDIRGVKSDQSVQTLVGRGLIEDAGRKETIGRPILYATTEEFLIYFGLESLDQLPVLEEAWEDDLTQAETFFDNL</sequence>
<dbReference type="GO" id="GO:0005737">
    <property type="term" value="C:cytoplasm"/>
    <property type="evidence" value="ECO:0007669"/>
    <property type="project" value="UniProtKB-SubCell"/>
</dbReference>
<reference evidence="7" key="1">
    <citation type="submission" date="2016-10" db="EMBL/GenBank/DDBJ databases">
        <authorList>
            <person name="Varghese N."/>
            <person name="Submissions S."/>
        </authorList>
    </citation>
    <scope>NUCLEOTIDE SEQUENCE [LARGE SCALE GENOMIC DNA]</scope>
    <source>
        <strain evidence="7">DSM 4771</strain>
    </source>
</reference>
<evidence type="ECO:0000313" key="7">
    <source>
        <dbReference type="Proteomes" id="UP000199225"/>
    </source>
</evidence>
<organism evidence="6 7">
    <name type="scientific">Salimicrobium halophilum</name>
    <dbReference type="NCBI Taxonomy" id="86666"/>
    <lineage>
        <taxon>Bacteria</taxon>
        <taxon>Bacillati</taxon>
        <taxon>Bacillota</taxon>
        <taxon>Bacilli</taxon>
        <taxon>Bacillales</taxon>
        <taxon>Bacillaceae</taxon>
        <taxon>Salimicrobium</taxon>
    </lineage>
</organism>
<dbReference type="NCBIfam" id="TIGR00281">
    <property type="entry name" value="SMC-Scp complex subunit ScpB"/>
    <property type="match status" value="1"/>
</dbReference>
<comment type="subcellular location">
    <subcellularLocation>
        <location evidence="5">Cytoplasm</location>
    </subcellularLocation>
    <text evidence="5">Associated with two foci at the outer edges of the nucleoid region in young cells, and at four foci within both cell halves in older cells.</text>
</comment>
<evidence type="ECO:0000256" key="2">
    <source>
        <dbReference type="ARBA" id="ARBA00022618"/>
    </source>
</evidence>
<accession>A0A1G8PXY0</accession>
<dbReference type="STRING" id="86666.SAMN04490247_0274"/>